<feature type="compositionally biased region" description="Gly residues" evidence="1">
    <location>
        <begin position="153"/>
        <end position="169"/>
    </location>
</feature>
<feature type="compositionally biased region" description="Basic residues" evidence="1">
    <location>
        <begin position="125"/>
        <end position="140"/>
    </location>
</feature>
<feature type="non-terminal residue" evidence="2">
    <location>
        <position position="177"/>
    </location>
</feature>
<evidence type="ECO:0000313" key="2">
    <source>
        <dbReference type="EMBL" id="CAA9329015.1"/>
    </source>
</evidence>
<protein>
    <submittedName>
        <fullName evidence="2">Uncharacterized protein</fullName>
    </submittedName>
</protein>
<dbReference type="AlphaFoldDB" id="A0A6J4LCI5"/>
<proteinExistence type="predicted"/>
<feature type="region of interest" description="Disordered" evidence="1">
    <location>
        <begin position="125"/>
        <end position="177"/>
    </location>
</feature>
<feature type="non-terminal residue" evidence="2">
    <location>
        <position position="1"/>
    </location>
</feature>
<name>A0A6J4LCI5_9BACT</name>
<feature type="region of interest" description="Disordered" evidence="1">
    <location>
        <begin position="1"/>
        <end position="48"/>
    </location>
</feature>
<accession>A0A6J4LCI5</accession>
<organism evidence="2">
    <name type="scientific">uncultured Gemmatimonadota bacterium</name>
    <dbReference type="NCBI Taxonomy" id="203437"/>
    <lineage>
        <taxon>Bacteria</taxon>
        <taxon>Pseudomonadati</taxon>
        <taxon>Gemmatimonadota</taxon>
        <taxon>environmental samples</taxon>
    </lineage>
</organism>
<feature type="compositionally biased region" description="Basic and acidic residues" evidence="1">
    <location>
        <begin position="1"/>
        <end position="15"/>
    </location>
</feature>
<dbReference type="EMBL" id="CADCTV010000430">
    <property type="protein sequence ID" value="CAA9329015.1"/>
    <property type="molecule type" value="Genomic_DNA"/>
</dbReference>
<gene>
    <name evidence="2" type="ORF">AVDCRST_MAG89-2034</name>
</gene>
<sequence>EGGRRRGLGLRDRCRARACTRPRQDPSARQVRRGGKRGAPGPLDDRWPALTHSRTHALCLAFPPGRAYLRQPVETDSHPQLRTLADALALVPEEGGPRGTLCRVPAGRVRDRLQGVGAADGVPHRRRAPAARHGTVRGHVRSGDRLAQRHAAGGKGLAAGAGRGPGVGHQGPAAGVL</sequence>
<evidence type="ECO:0000256" key="1">
    <source>
        <dbReference type="SAM" id="MobiDB-lite"/>
    </source>
</evidence>
<reference evidence="2" key="1">
    <citation type="submission" date="2020-02" db="EMBL/GenBank/DDBJ databases">
        <authorList>
            <person name="Meier V. D."/>
        </authorList>
    </citation>
    <scope>NUCLEOTIDE SEQUENCE</scope>
    <source>
        <strain evidence="2">AVDCRST_MAG89</strain>
    </source>
</reference>